<evidence type="ECO:0000256" key="3">
    <source>
        <dbReference type="ARBA" id="ARBA00022475"/>
    </source>
</evidence>
<dbReference type="EMBL" id="CZAL01000007">
    <property type="protein sequence ID" value="CUP25065.1"/>
    <property type="molecule type" value="Genomic_DNA"/>
</dbReference>
<name>A0A174LTI5_9FIRM</name>
<dbReference type="GO" id="GO:0005886">
    <property type="term" value="C:plasma membrane"/>
    <property type="evidence" value="ECO:0007669"/>
    <property type="project" value="UniProtKB-SubCell"/>
</dbReference>
<reference evidence="10 11" key="1">
    <citation type="submission" date="2015-09" db="EMBL/GenBank/DDBJ databases">
        <authorList>
            <consortium name="Pathogen Informatics"/>
        </authorList>
    </citation>
    <scope>NUCLEOTIDE SEQUENCE [LARGE SCALE GENOMIC DNA]</scope>
    <source>
        <strain evidence="10 11">2789STDY5834885</strain>
    </source>
</reference>
<dbReference type="Proteomes" id="UP000095709">
    <property type="component" value="Unassembled WGS sequence"/>
</dbReference>
<protein>
    <submittedName>
        <fullName evidence="10">SNARE associated Golgi protein</fullName>
    </submittedName>
</protein>
<feature type="region of interest" description="Disordered" evidence="7">
    <location>
        <begin position="1"/>
        <end position="21"/>
    </location>
</feature>
<evidence type="ECO:0000256" key="5">
    <source>
        <dbReference type="ARBA" id="ARBA00022989"/>
    </source>
</evidence>
<evidence type="ECO:0000313" key="10">
    <source>
        <dbReference type="EMBL" id="CUP25065.1"/>
    </source>
</evidence>
<comment type="subcellular location">
    <subcellularLocation>
        <location evidence="1">Cell membrane</location>
        <topology evidence="1">Multi-pass membrane protein</topology>
    </subcellularLocation>
</comment>
<dbReference type="PANTHER" id="PTHR42709">
    <property type="entry name" value="ALKALINE PHOSPHATASE LIKE PROTEIN"/>
    <property type="match status" value="1"/>
</dbReference>
<keyword evidence="3" id="KW-1003">Cell membrane</keyword>
<evidence type="ECO:0000256" key="7">
    <source>
        <dbReference type="SAM" id="MobiDB-lite"/>
    </source>
</evidence>
<evidence type="ECO:0000313" key="11">
    <source>
        <dbReference type="Proteomes" id="UP000095709"/>
    </source>
</evidence>
<keyword evidence="4 8" id="KW-0812">Transmembrane</keyword>
<proteinExistence type="inferred from homology"/>
<accession>A0A174LTI5</accession>
<dbReference type="AlphaFoldDB" id="A0A174LTI5"/>
<evidence type="ECO:0000256" key="6">
    <source>
        <dbReference type="ARBA" id="ARBA00023136"/>
    </source>
</evidence>
<evidence type="ECO:0000256" key="1">
    <source>
        <dbReference type="ARBA" id="ARBA00004651"/>
    </source>
</evidence>
<keyword evidence="6 8" id="KW-0472">Membrane</keyword>
<sequence>MEKAHKMQEKKKSISGRKTDKTGKPAIWQLRGRGFYAGNEKEEKNLQSVILDMVNRFGYLGILILIAVENVFPPIPSEVILTFGGFLTTCTRLHPAGVVLASTAGSLLGALVLYGAGTLVSPEGLAELLESRPMKLLGFRAEDAWKTIAWFQKKGQRAVLLGRCIPIIRSLISVPAGMAGMKMPGFLLYTIVGSTVWNLLLVGIGAAVGAAWEQAAEYVKLYADVVFLILMVGTVCFPAFHLYRKKHRQK</sequence>
<evidence type="ECO:0000256" key="8">
    <source>
        <dbReference type="SAM" id="Phobius"/>
    </source>
</evidence>
<comment type="similarity">
    <text evidence="2">Belongs to the DedA family.</text>
</comment>
<feature type="domain" description="VTT" evidence="9">
    <location>
        <begin position="75"/>
        <end position="206"/>
    </location>
</feature>
<feature type="transmembrane region" description="Helical" evidence="8">
    <location>
        <begin position="57"/>
        <end position="75"/>
    </location>
</feature>
<feature type="transmembrane region" description="Helical" evidence="8">
    <location>
        <begin position="221"/>
        <end position="243"/>
    </location>
</feature>
<dbReference type="InterPro" id="IPR051311">
    <property type="entry name" value="DedA_domain"/>
</dbReference>
<organism evidence="10 11">
    <name type="scientific">Fusicatenibacter saccharivorans</name>
    <dbReference type="NCBI Taxonomy" id="1150298"/>
    <lineage>
        <taxon>Bacteria</taxon>
        <taxon>Bacillati</taxon>
        <taxon>Bacillota</taxon>
        <taxon>Clostridia</taxon>
        <taxon>Lachnospirales</taxon>
        <taxon>Lachnospiraceae</taxon>
        <taxon>Fusicatenibacter</taxon>
    </lineage>
</organism>
<gene>
    <name evidence="10" type="primary">dedA</name>
    <name evidence="10" type="ORF">ERS852498_01575</name>
</gene>
<dbReference type="PANTHER" id="PTHR42709:SF6">
    <property type="entry name" value="UNDECAPRENYL PHOSPHATE TRANSPORTER A"/>
    <property type="match status" value="1"/>
</dbReference>
<feature type="transmembrane region" description="Helical" evidence="8">
    <location>
        <begin position="95"/>
        <end position="116"/>
    </location>
</feature>
<dbReference type="InterPro" id="IPR032816">
    <property type="entry name" value="VTT_dom"/>
</dbReference>
<evidence type="ECO:0000256" key="4">
    <source>
        <dbReference type="ARBA" id="ARBA00022692"/>
    </source>
</evidence>
<evidence type="ECO:0000259" key="9">
    <source>
        <dbReference type="Pfam" id="PF09335"/>
    </source>
</evidence>
<evidence type="ECO:0000256" key="2">
    <source>
        <dbReference type="ARBA" id="ARBA00010792"/>
    </source>
</evidence>
<keyword evidence="5 8" id="KW-1133">Transmembrane helix</keyword>
<dbReference type="Pfam" id="PF09335">
    <property type="entry name" value="VTT_dom"/>
    <property type="match status" value="1"/>
</dbReference>
<feature type="transmembrane region" description="Helical" evidence="8">
    <location>
        <begin position="186"/>
        <end position="209"/>
    </location>
</feature>